<organism evidence="11 12">
    <name type="scientific">Phaseolus vulgaris</name>
    <name type="common">Kidney bean</name>
    <name type="synonym">French bean</name>
    <dbReference type="NCBI Taxonomy" id="3885"/>
    <lineage>
        <taxon>Eukaryota</taxon>
        <taxon>Viridiplantae</taxon>
        <taxon>Streptophyta</taxon>
        <taxon>Embryophyta</taxon>
        <taxon>Tracheophyta</taxon>
        <taxon>Spermatophyta</taxon>
        <taxon>Magnoliopsida</taxon>
        <taxon>eudicotyledons</taxon>
        <taxon>Gunneridae</taxon>
        <taxon>Pentapetalae</taxon>
        <taxon>rosids</taxon>
        <taxon>fabids</taxon>
        <taxon>Fabales</taxon>
        <taxon>Fabaceae</taxon>
        <taxon>Papilionoideae</taxon>
        <taxon>50 kb inversion clade</taxon>
        <taxon>NPAAA clade</taxon>
        <taxon>indigoferoid/millettioid clade</taxon>
        <taxon>Phaseoleae</taxon>
        <taxon>Phaseolus</taxon>
    </lineage>
</organism>
<evidence type="ECO:0000256" key="7">
    <source>
        <dbReference type="ARBA" id="ARBA00023136"/>
    </source>
</evidence>
<dbReference type="FunFam" id="1.20.1250.20:FF:000121">
    <property type="entry name" value="Probable inositol transporter 2"/>
    <property type="match status" value="1"/>
</dbReference>
<evidence type="ECO:0000256" key="6">
    <source>
        <dbReference type="ARBA" id="ARBA00022989"/>
    </source>
</evidence>
<dbReference type="InterPro" id="IPR036259">
    <property type="entry name" value="MFS_trans_sf"/>
</dbReference>
<feature type="transmembrane region" description="Helical" evidence="9">
    <location>
        <begin position="184"/>
        <end position="206"/>
    </location>
</feature>
<keyword evidence="5" id="KW-0769">Symport</keyword>
<comment type="similarity">
    <text evidence="2 8">Belongs to the major facilitator superfamily. Sugar transporter (TC 2.A.1.1) family.</text>
</comment>
<keyword evidence="6 9" id="KW-1133">Transmembrane helix</keyword>
<keyword evidence="3 8" id="KW-0813">Transport</keyword>
<dbReference type="InterPro" id="IPR003663">
    <property type="entry name" value="Sugar/inositol_transpt"/>
</dbReference>
<accession>V7CBJ4</accession>
<dbReference type="InterPro" id="IPR005829">
    <property type="entry name" value="Sugar_transporter_CS"/>
</dbReference>
<feature type="transmembrane region" description="Helical" evidence="9">
    <location>
        <begin position="29"/>
        <end position="54"/>
    </location>
</feature>
<feature type="transmembrane region" description="Helical" evidence="9">
    <location>
        <begin position="501"/>
        <end position="522"/>
    </location>
</feature>
<dbReference type="InterPro" id="IPR050814">
    <property type="entry name" value="Myo-inositol_Transporter"/>
</dbReference>
<feature type="transmembrane region" description="Helical" evidence="9">
    <location>
        <begin position="66"/>
        <end position="86"/>
    </location>
</feature>
<protein>
    <recommendedName>
        <fullName evidence="10">Major facilitator superfamily (MFS) profile domain-containing protein</fullName>
    </recommendedName>
</protein>
<feature type="transmembrane region" description="Helical" evidence="9">
    <location>
        <begin position="468"/>
        <end position="494"/>
    </location>
</feature>
<dbReference type="eggNOG" id="KOG0254">
    <property type="taxonomic scope" value="Eukaryota"/>
</dbReference>
<dbReference type="InterPro" id="IPR005828">
    <property type="entry name" value="MFS_sugar_transport-like"/>
</dbReference>
<keyword evidence="7 9" id="KW-0472">Membrane</keyword>
<evidence type="ECO:0000256" key="9">
    <source>
        <dbReference type="SAM" id="Phobius"/>
    </source>
</evidence>
<evidence type="ECO:0000259" key="10">
    <source>
        <dbReference type="PROSITE" id="PS50850"/>
    </source>
</evidence>
<feature type="transmembrane region" description="Helical" evidence="9">
    <location>
        <begin position="281"/>
        <end position="304"/>
    </location>
</feature>
<dbReference type="Gene3D" id="1.20.1250.20">
    <property type="entry name" value="MFS general substrate transporter like domains"/>
    <property type="match status" value="2"/>
</dbReference>
<evidence type="ECO:0000256" key="2">
    <source>
        <dbReference type="ARBA" id="ARBA00010992"/>
    </source>
</evidence>
<evidence type="ECO:0000313" key="11">
    <source>
        <dbReference type="EMBL" id="ESW26256.1"/>
    </source>
</evidence>
<evidence type="ECO:0000256" key="5">
    <source>
        <dbReference type="ARBA" id="ARBA00022847"/>
    </source>
</evidence>
<dbReference type="CDD" id="cd17360">
    <property type="entry name" value="MFS_HMIT_like"/>
    <property type="match status" value="1"/>
</dbReference>
<evidence type="ECO:0000256" key="3">
    <source>
        <dbReference type="ARBA" id="ARBA00022448"/>
    </source>
</evidence>
<feature type="domain" description="Major facilitator superfamily (MFS) profile" evidence="10">
    <location>
        <begin position="29"/>
        <end position="561"/>
    </location>
</feature>
<reference evidence="12" key="1">
    <citation type="journal article" date="2014" name="Nat. Genet.">
        <title>A reference genome for common bean and genome-wide analysis of dual domestications.</title>
        <authorList>
            <person name="Schmutz J."/>
            <person name="McClean P.E."/>
            <person name="Mamidi S."/>
            <person name="Wu G.A."/>
            <person name="Cannon S.B."/>
            <person name="Grimwood J."/>
            <person name="Jenkins J."/>
            <person name="Shu S."/>
            <person name="Song Q."/>
            <person name="Chavarro C."/>
            <person name="Torres-Torres M."/>
            <person name="Geffroy V."/>
            <person name="Moghaddam S.M."/>
            <person name="Gao D."/>
            <person name="Abernathy B."/>
            <person name="Barry K."/>
            <person name="Blair M."/>
            <person name="Brick M.A."/>
            <person name="Chovatia M."/>
            <person name="Gepts P."/>
            <person name="Goodstein D.M."/>
            <person name="Gonzales M."/>
            <person name="Hellsten U."/>
            <person name="Hyten D.L."/>
            <person name="Jia G."/>
            <person name="Kelly J.D."/>
            <person name="Kudrna D."/>
            <person name="Lee R."/>
            <person name="Richard M.M."/>
            <person name="Miklas P.N."/>
            <person name="Osorno J.M."/>
            <person name="Rodrigues J."/>
            <person name="Thareau V."/>
            <person name="Urrea C.A."/>
            <person name="Wang M."/>
            <person name="Yu Y."/>
            <person name="Zhang M."/>
            <person name="Wing R.A."/>
            <person name="Cregan P.B."/>
            <person name="Rokhsar D.S."/>
            <person name="Jackson S.A."/>
        </authorList>
    </citation>
    <scope>NUCLEOTIDE SEQUENCE [LARGE SCALE GENOMIC DNA]</scope>
    <source>
        <strain evidence="12">cv. G19833</strain>
    </source>
</reference>
<keyword evidence="4 9" id="KW-0812">Transmembrane</keyword>
<dbReference type="GO" id="GO:0005886">
    <property type="term" value="C:plasma membrane"/>
    <property type="evidence" value="ECO:0007669"/>
    <property type="project" value="UniProtKB-ARBA"/>
</dbReference>
<feature type="transmembrane region" description="Helical" evidence="9">
    <location>
        <begin position="534"/>
        <end position="557"/>
    </location>
</feature>
<dbReference type="Pfam" id="PF00083">
    <property type="entry name" value="Sugar_tr"/>
    <property type="match status" value="2"/>
</dbReference>
<dbReference type="PANTHER" id="PTHR48020">
    <property type="entry name" value="PROTON MYO-INOSITOL COTRANSPORTER"/>
    <property type="match status" value="1"/>
</dbReference>
<comment type="subcellular location">
    <subcellularLocation>
        <location evidence="1">Membrane</location>
        <topology evidence="1">Multi-pass membrane protein</topology>
    </subcellularLocation>
</comment>
<feature type="transmembrane region" description="Helical" evidence="9">
    <location>
        <begin position="319"/>
        <end position="342"/>
    </location>
</feature>
<name>V7CBJ4_PHAVU</name>
<dbReference type="PROSITE" id="PS50850">
    <property type="entry name" value="MFS"/>
    <property type="match status" value="1"/>
</dbReference>
<feature type="transmembrane region" description="Helical" evidence="9">
    <location>
        <begin position="156"/>
        <end position="178"/>
    </location>
</feature>
<evidence type="ECO:0000256" key="1">
    <source>
        <dbReference type="ARBA" id="ARBA00004141"/>
    </source>
</evidence>
<dbReference type="PROSITE" id="PS00217">
    <property type="entry name" value="SUGAR_TRANSPORT_2"/>
    <property type="match status" value="1"/>
</dbReference>
<evidence type="ECO:0000313" key="12">
    <source>
        <dbReference type="Proteomes" id="UP000000226"/>
    </source>
</evidence>
<dbReference type="PRINTS" id="PR00171">
    <property type="entry name" value="SUGRTRNSPORT"/>
</dbReference>
<dbReference type="SUPFAM" id="SSF103473">
    <property type="entry name" value="MFS general substrate transporter"/>
    <property type="match status" value="1"/>
</dbReference>
<feature type="transmembrane region" description="Helical" evidence="9">
    <location>
        <begin position="123"/>
        <end position="144"/>
    </location>
</feature>
<dbReference type="PANTHER" id="PTHR48020:SF38">
    <property type="entry name" value="INOSITOL TRANSPORTER 2-RELATED"/>
    <property type="match status" value="1"/>
</dbReference>
<dbReference type="GO" id="GO:0005366">
    <property type="term" value="F:myo-inositol:proton symporter activity"/>
    <property type="evidence" value="ECO:0007669"/>
    <property type="project" value="TreeGrafter"/>
</dbReference>
<feature type="transmembrane region" description="Helical" evidence="9">
    <location>
        <begin position="349"/>
        <end position="368"/>
    </location>
</feature>
<dbReference type="SMR" id="V7CBJ4"/>
<evidence type="ECO:0000256" key="4">
    <source>
        <dbReference type="ARBA" id="ARBA00022692"/>
    </source>
</evidence>
<sequence>MEDGVPGADISAFRECLSLSWKNPYVLRLAFSAGIGGLLFGYDTGVISGALLYIRDEFKAVDRKTWLQEAIVSTAIAGAIIGASVGGWINDRFGRKKGIVVADALFFIGSVIMAAASSPVVLIVGRVFVGIGVGMASMASPLYISEASPTRVRGALVSLNSFLVTGGQFLSYLINLAFTKTPGTWRWMLGVAAVPALIQVLLMFTLPESPRWLYRKVRLSSLMDCREEEAQEILKKIYPPEEVEGEIQALKESIDMEIKETESSEKVGMIKLLRTKAVRRGLYAGTGLLIFQQFVGINTVMYYSPTIVQLAGFASNRTALLLSLITSGLNAFGSILSIYFIDKTGRKKLALISLFGVVFSLAMLTVAFRESEMHSPMVSSIETSQFNNTCPDYNAAVNPGKWSCMTCLKASPSCGFCAADDKLNPFHPSSSYQHHLLPGACLISNDVTKKLCGSDHRAWYTRGCPSKYGWAALIGLALYIIFFSPGMGTVPWVVNSEIYPLRYRGVCGGIASTAVWISNLIVSESFLSLTEAIGTAWTFMLFGIVAIVAIFFVIVYVPETKGVPMEEVEKMLEQRSLQFKFWQKRYSGSEKQ</sequence>
<evidence type="ECO:0000256" key="8">
    <source>
        <dbReference type="RuleBase" id="RU003346"/>
    </source>
</evidence>
<dbReference type="OrthoDB" id="6339427at2759"/>
<dbReference type="AlphaFoldDB" id="V7CBJ4"/>
<proteinExistence type="inferred from homology"/>
<feature type="transmembrane region" description="Helical" evidence="9">
    <location>
        <begin position="98"/>
        <end position="117"/>
    </location>
</feature>
<dbReference type="InterPro" id="IPR020846">
    <property type="entry name" value="MFS_dom"/>
</dbReference>
<dbReference type="EMBL" id="CM002290">
    <property type="protein sequence ID" value="ESW26256.1"/>
    <property type="molecule type" value="Genomic_DNA"/>
</dbReference>
<dbReference type="OMA" id="PYLCCGL"/>
<dbReference type="Proteomes" id="UP000000226">
    <property type="component" value="Chromosome 3"/>
</dbReference>
<dbReference type="NCBIfam" id="TIGR00879">
    <property type="entry name" value="SP"/>
    <property type="match status" value="1"/>
</dbReference>
<dbReference type="Gramene" id="ESW26256">
    <property type="protein sequence ID" value="ESW26256"/>
    <property type="gene ID" value="PHAVU_003G103900g"/>
</dbReference>
<keyword evidence="12" id="KW-1185">Reference proteome</keyword>
<dbReference type="FunFam" id="1.20.1250.20:FF:000137">
    <property type="entry name" value="Probable inositol transporter 2"/>
    <property type="match status" value="1"/>
</dbReference>
<gene>
    <name evidence="11" type="ORF">PHAVU_003G103900g</name>
</gene>